<comment type="caution">
    <text evidence="1">The sequence shown here is derived from an EMBL/GenBank/DDBJ whole genome shotgun (WGS) entry which is preliminary data.</text>
</comment>
<accession>X1J1K0</accession>
<gene>
    <name evidence="1" type="ORF">S03H2_55126</name>
</gene>
<evidence type="ECO:0000313" key="1">
    <source>
        <dbReference type="EMBL" id="GAH72244.1"/>
    </source>
</evidence>
<dbReference type="AlphaFoldDB" id="X1J1K0"/>
<organism evidence="1">
    <name type="scientific">marine sediment metagenome</name>
    <dbReference type="NCBI Taxonomy" id="412755"/>
    <lineage>
        <taxon>unclassified sequences</taxon>
        <taxon>metagenomes</taxon>
        <taxon>ecological metagenomes</taxon>
    </lineage>
</organism>
<protein>
    <submittedName>
        <fullName evidence="1">Uncharacterized protein</fullName>
    </submittedName>
</protein>
<reference evidence="1" key="1">
    <citation type="journal article" date="2014" name="Front. Microbiol.">
        <title>High frequency of phylogenetically diverse reductive dehalogenase-homologous genes in deep subseafloor sedimentary metagenomes.</title>
        <authorList>
            <person name="Kawai M."/>
            <person name="Futagami T."/>
            <person name="Toyoda A."/>
            <person name="Takaki Y."/>
            <person name="Nishi S."/>
            <person name="Hori S."/>
            <person name="Arai W."/>
            <person name="Tsubouchi T."/>
            <person name="Morono Y."/>
            <person name="Uchiyama I."/>
            <person name="Ito T."/>
            <person name="Fujiyama A."/>
            <person name="Inagaki F."/>
            <person name="Takami H."/>
        </authorList>
    </citation>
    <scope>NUCLEOTIDE SEQUENCE</scope>
    <source>
        <strain evidence="1">Expedition CK06-06</strain>
    </source>
</reference>
<sequence length="99" mass="10688">MADIAKIRLKIGDTTVAYQFSDPELQSFLDDEGSVRLASAAALEAWAAVYATNPSSETIGGYAYSQKIADNMLSLAKRLRTSEAETPAMTWAEPDLLGE</sequence>
<dbReference type="EMBL" id="BARU01035193">
    <property type="protein sequence ID" value="GAH72244.1"/>
    <property type="molecule type" value="Genomic_DNA"/>
</dbReference>
<proteinExistence type="predicted"/>
<name>X1J1K0_9ZZZZ</name>